<feature type="region of interest" description="Disordered" evidence="1">
    <location>
        <begin position="1"/>
        <end position="23"/>
    </location>
</feature>
<reference evidence="3" key="1">
    <citation type="journal article" date="2020" name="Stud. Mycol.">
        <title>101 Dothideomycetes genomes: A test case for predicting lifestyles and emergence of pathogens.</title>
        <authorList>
            <person name="Haridas S."/>
            <person name="Albert R."/>
            <person name="Binder M."/>
            <person name="Bloem J."/>
            <person name="LaButti K."/>
            <person name="Salamov A."/>
            <person name="Andreopoulos B."/>
            <person name="Baker S."/>
            <person name="Barry K."/>
            <person name="Bills G."/>
            <person name="Bluhm B."/>
            <person name="Cannon C."/>
            <person name="Castanera R."/>
            <person name="Culley D."/>
            <person name="Daum C."/>
            <person name="Ezra D."/>
            <person name="Gonzalez J."/>
            <person name="Henrissat B."/>
            <person name="Kuo A."/>
            <person name="Liang C."/>
            <person name="Lipzen A."/>
            <person name="Lutzoni F."/>
            <person name="Magnuson J."/>
            <person name="Mondo S."/>
            <person name="Nolan M."/>
            <person name="Ohm R."/>
            <person name="Pangilinan J."/>
            <person name="Park H.-J."/>
            <person name="Ramirez L."/>
            <person name="Alfaro M."/>
            <person name="Sun H."/>
            <person name="Tritt A."/>
            <person name="Yoshinaga Y."/>
            <person name="Zwiers L.-H."/>
            <person name="Turgeon B."/>
            <person name="Goodwin S."/>
            <person name="Spatafora J."/>
            <person name="Crous P."/>
            <person name="Grigoriev I."/>
        </authorList>
    </citation>
    <scope>NUCLEOTIDE SEQUENCE [LARGE SCALE GENOMIC DNA]</scope>
    <source>
        <strain evidence="3">CECT 20119</strain>
    </source>
</reference>
<dbReference type="Proteomes" id="UP000799538">
    <property type="component" value="Unassembled WGS sequence"/>
</dbReference>
<dbReference type="AlphaFoldDB" id="A0A6A6FYF6"/>
<sequence>MSDASGGGVGLAATGPSLTMTAMGTPPLMMILNKYGRTRSAIQKGPNTEKTNSGTKLL</sequence>
<dbReference type="EMBL" id="ML992557">
    <property type="protein sequence ID" value="KAF2218298.1"/>
    <property type="molecule type" value="Genomic_DNA"/>
</dbReference>
<evidence type="ECO:0000256" key="1">
    <source>
        <dbReference type="SAM" id="MobiDB-lite"/>
    </source>
</evidence>
<evidence type="ECO:0000313" key="2">
    <source>
        <dbReference type="EMBL" id="KAF2218298.1"/>
    </source>
</evidence>
<keyword evidence="3" id="KW-1185">Reference proteome</keyword>
<organism evidence="2 3">
    <name type="scientific">Elsinoe ampelina</name>
    <dbReference type="NCBI Taxonomy" id="302913"/>
    <lineage>
        <taxon>Eukaryota</taxon>
        <taxon>Fungi</taxon>
        <taxon>Dikarya</taxon>
        <taxon>Ascomycota</taxon>
        <taxon>Pezizomycotina</taxon>
        <taxon>Dothideomycetes</taxon>
        <taxon>Dothideomycetidae</taxon>
        <taxon>Myriangiales</taxon>
        <taxon>Elsinoaceae</taxon>
        <taxon>Elsinoe</taxon>
    </lineage>
</organism>
<feature type="compositionally biased region" description="Polar residues" evidence="1">
    <location>
        <begin position="45"/>
        <end position="58"/>
    </location>
</feature>
<gene>
    <name evidence="2" type="ORF">BDZ85DRAFT_270656</name>
</gene>
<name>A0A6A6FYF6_9PEZI</name>
<feature type="compositionally biased region" description="Gly residues" evidence="1">
    <location>
        <begin position="1"/>
        <end position="10"/>
    </location>
</feature>
<accession>A0A6A6FYF6</accession>
<feature type="region of interest" description="Disordered" evidence="1">
    <location>
        <begin position="38"/>
        <end position="58"/>
    </location>
</feature>
<proteinExistence type="predicted"/>
<evidence type="ECO:0000313" key="3">
    <source>
        <dbReference type="Proteomes" id="UP000799538"/>
    </source>
</evidence>
<protein>
    <submittedName>
        <fullName evidence="2">Uncharacterized protein</fullName>
    </submittedName>
</protein>